<dbReference type="SUPFAM" id="SSF53955">
    <property type="entry name" value="Lysozyme-like"/>
    <property type="match status" value="1"/>
</dbReference>
<dbReference type="EMBL" id="NXLQ01000081">
    <property type="protein sequence ID" value="RDU60640.1"/>
    <property type="molecule type" value="Genomic_DNA"/>
</dbReference>
<sequence>MYNTFLNIPYKLITRGFRYDMLKRVFDGINYNTSTQTQNDRDKIQILKNIVDELNRIHNDEPMFVHYHLNTRARIEHFFGQSRGECGNTLALEENITRERANLNYNSNRWLSNIPNTDDGYNFRGRGLLHITGRGSIEQGRNEGYTGFNQRVTNPLYGGLHNRDFVNNATDRDSLANSGLEALLAGVYVWKTLISRETRTHLYDIANTEDSVSPTPNEVAHIPNLSNNLRLISQRINGGNNGLARRQNALNHIRNERIFDDFD</sequence>
<dbReference type="RefSeq" id="WP_115543941.1">
    <property type="nucleotide sequence ID" value="NZ_NXLQ01000081.1"/>
</dbReference>
<proteinExistence type="predicted"/>
<protein>
    <recommendedName>
        <fullName evidence="3">Glycoside hydrolase family 19 catalytic domain-containing protein</fullName>
    </recommendedName>
</protein>
<evidence type="ECO:0000313" key="2">
    <source>
        <dbReference type="Proteomes" id="UP000256379"/>
    </source>
</evidence>
<evidence type="ECO:0000313" key="1">
    <source>
        <dbReference type="EMBL" id="RDU60640.1"/>
    </source>
</evidence>
<gene>
    <name evidence="1" type="ORF">CQA53_10715</name>
</gene>
<reference evidence="1 2" key="1">
    <citation type="submission" date="2018-04" db="EMBL/GenBank/DDBJ databases">
        <title>Novel Campyloabacter and Helicobacter Species and Strains.</title>
        <authorList>
            <person name="Mannion A.J."/>
            <person name="Shen Z."/>
            <person name="Fox J.G."/>
        </authorList>
    </citation>
    <scope>NUCLEOTIDE SEQUENCE [LARGE SCALE GENOMIC DNA]</scope>
    <source>
        <strain evidence="1 2">MIT 17-337</strain>
    </source>
</reference>
<keyword evidence="2" id="KW-1185">Reference proteome</keyword>
<evidence type="ECO:0008006" key="3">
    <source>
        <dbReference type="Google" id="ProtNLM"/>
    </source>
</evidence>
<comment type="caution">
    <text evidence="1">The sequence shown here is derived from an EMBL/GenBank/DDBJ whole genome shotgun (WGS) entry which is preliminary data.</text>
</comment>
<dbReference type="Proteomes" id="UP000256379">
    <property type="component" value="Unassembled WGS sequence"/>
</dbReference>
<organism evidence="1 2">
    <name type="scientific">Helicobacter didelphidarum</name>
    <dbReference type="NCBI Taxonomy" id="2040648"/>
    <lineage>
        <taxon>Bacteria</taxon>
        <taxon>Pseudomonadati</taxon>
        <taxon>Campylobacterota</taxon>
        <taxon>Epsilonproteobacteria</taxon>
        <taxon>Campylobacterales</taxon>
        <taxon>Helicobacteraceae</taxon>
        <taxon>Helicobacter</taxon>
    </lineage>
</organism>
<dbReference type="OrthoDB" id="9798982at2"/>
<dbReference type="InterPro" id="IPR023346">
    <property type="entry name" value="Lysozyme-like_dom_sf"/>
</dbReference>
<dbReference type="Gene3D" id="1.10.530.10">
    <property type="match status" value="1"/>
</dbReference>
<name>A0A3D8I640_9HELI</name>
<accession>A0A3D8I640</accession>
<dbReference type="AlphaFoldDB" id="A0A3D8I640"/>